<proteinExistence type="predicted"/>
<dbReference type="AlphaFoldDB" id="A0AA91BSA7"/>
<reference evidence="2" key="1">
    <citation type="submission" date="2019-12" db="EMBL/GenBank/DDBJ databases">
        <title>Ruegeria JWLKs population differentiation of coral mucus and skeleton niches.</title>
        <authorList>
            <person name="Luo D."/>
        </authorList>
    </citation>
    <scope>NUCLEOTIDE SEQUENCE</scope>
    <source>
        <strain evidence="2">HKCCD6181</strain>
    </source>
</reference>
<feature type="region of interest" description="Disordered" evidence="1">
    <location>
        <begin position="139"/>
        <end position="164"/>
    </location>
</feature>
<sequence>MGNVTSFRVADLPQNAPTPFELRPANAELDEIRQDLGLLGLRKLSFSGELRAQGKRDWVLNGKLGATVIQPCVVTLEPVTTRIDIPVHRTFLADWTDPDEPEFEIPQDDESEPLGPEIDPALVMVEALSLALPQYPRKEGAELGQADYTEPGKQAMTDEDAKPFAGLAGLRDALKKDE</sequence>
<dbReference type="RefSeq" id="WP_171328112.1">
    <property type="nucleotide sequence ID" value="NZ_WVRA01000001.1"/>
</dbReference>
<accession>A0AA91BSA7</accession>
<protein>
    <submittedName>
        <fullName evidence="2">DUF177 domain-containing protein</fullName>
    </submittedName>
</protein>
<comment type="caution">
    <text evidence="2">The sequence shown here is derived from an EMBL/GenBank/DDBJ whole genome shotgun (WGS) entry which is preliminary data.</text>
</comment>
<dbReference type="Pfam" id="PF02620">
    <property type="entry name" value="YceD"/>
    <property type="match status" value="1"/>
</dbReference>
<evidence type="ECO:0000313" key="2">
    <source>
        <dbReference type="EMBL" id="NOE16858.1"/>
    </source>
</evidence>
<organism evidence="2 3">
    <name type="scientific">Ruegeria atlantica</name>
    <dbReference type="NCBI Taxonomy" id="81569"/>
    <lineage>
        <taxon>Bacteria</taxon>
        <taxon>Pseudomonadati</taxon>
        <taxon>Pseudomonadota</taxon>
        <taxon>Alphaproteobacteria</taxon>
        <taxon>Rhodobacterales</taxon>
        <taxon>Roseobacteraceae</taxon>
        <taxon>Ruegeria</taxon>
    </lineage>
</organism>
<gene>
    <name evidence="2" type="ORF">GS634_01820</name>
</gene>
<evidence type="ECO:0000256" key="1">
    <source>
        <dbReference type="SAM" id="MobiDB-lite"/>
    </source>
</evidence>
<dbReference type="EMBL" id="WVRA01000001">
    <property type="protein sequence ID" value="NOE16858.1"/>
    <property type="molecule type" value="Genomic_DNA"/>
</dbReference>
<name>A0AA91BSA7_9RHOB</name>
<dbReference type="Proteomes" id="UP000597886">
    <property type="component" value="Unassembled WGS sequence"/>
</dbReference>
<dbReference type="InterPro" id="IPR003772">
    <property type="entry name" value="YceD"/>
</dbReference>
<evidence type="ECO:0000313" key="3">
    <source>
        <dbReference type="Proteomes" id="UP000597886"/>
    </source>
</evidence>